<dbReference type="GO" id="GO:0009247">
    <property type="term" value="P:glycolipid biosynthetic process"/>
    <property type="evidence" value="ECO:0007669"/>
    <property type="project" value="UniProtKB-ARBA"/>
</dbReference>
<dbReference type="PANTHER" id="PTHR30606:SF10">
    <property type="entry name" value="PHOSPHATIDYLINOSITOL MANNOSIDE ACYLTRANSFERASE"/>
    <property type="match status" value="1"/>
</dbReference>
<protein>
    <submittedName>
        <fullName evidence="7">Lipid A biosynthesis acyltransferase</fullName>
    </submittedName>
</protein>
<keyword evidence="6 7" id="KW-0012">Acyltransferase</keyword>
<evidence type="ECO:0000256" key="2">
    <source>
        <dbReference type="ARBA" id="ARBA00022475"/>
    </source>
</evidence>
<comment type="caution">
    <text evidence="7">The sequence shown here is derived from an EMBL/GenBank/DDBJ whole genome shotgun (WGS) entry which is preliminary data.</text>
</comment>
<keyword evidence="8" id="KW-1185">Reference proteome</keyword>
<evidence type="ECO:0000256" key="4">
    <source>
        <dbReference type="ARBA" id="ARBA00022679"/>
    </source>
</evidence>
<evidence type="ECO:0000256" key="1">
    <source>
        <dbReference type="ARBA" id="ARBA00004533"/>
    </source>
</evidence>
<keyword evidence="3" id="KW-0997">Cell inner membrane</keyword>
<sequence>MYDWIGKAASNERLLQRWVTFTGWLPRSWMLGCCRITALLLFWVSGRDLREKVLGNLLDLLPKRSEADLRRIRLSYFQNLVITLYEIVLEAHRLAGSEHWRFQVEGEAHLEEALRLGRGAIVYTPHEGNFFYYYWYLCQKYDCLTVATAGSAELRPLYLKFQAMGCPGLDYDNTPPLELLRRLRKHLQGGGVVFLLGDFWRPTFPRSRLFGRDTRTPDGASSLSIEQQVPVIPLHGWRERGWVHRLQFEPALHLSSAFTSATRSDATMLLNRFMERVITECPEQWFYWFNAHERWEIHHASQKREAERPQEDLHNTHSA</sequence>
<dbReference type="InterPro" id="IPR004960">
    <property type="entry name" value="LipA_acyltrans"/>
</dbReference>
<evidence type="ECO:0000256" key="3">
    <source>
        <dbReference type="ARBA" id="ARBA00022519"/>
    </source>
</evidence>
<dbReference type="CDD" id="cd07984">
    <property type="entry name" value="LPLAT_LABLAT-like"/>
    <property type="match status" value="1"/>
</dbReference>
<dbReference type="RefSeq" id="WP_144846228.1">
    <property type="nucleotide sequence ID" value="NZ_VNJI01000010.1"/>
</dbReference>
<proteinExistence type="predicted"/>
<dbReference type="AlphaFoldDB" id="A0A559KDC3"/>
<evidence type="ECO:0000256" key="6">
    <source>
        <dbReference type="ARBA" id="ARBA00023315"/>
    </source>
</evidence>
<accession>A0A559KDC3</accession>
<dbReference type="Proteomes" id="UP000317036">
    <property type="component" value="Unassembled WGS sequence"/>
</dbReference>
<comment type="subcellular location">
    <subcellularLocation>
        <location evidence="1">Cell inner membrane</location>
    </subcellularLocation>
</comment>
<keyword evidence="2" id="KW-1003">Cell membrane</keyword>
<keyword evidence="4 7" id="KW-0808">Transferase</keyword>
<dbReference type="PANTHER" id="PTHR30606">
    <property type="entry name" value="LIPID A BIOSYNTHESIS LAUROYL ACYLTRANSFERASE"/>
    <property type="match status" value="1"/>
</dbReference>
<dbReference type="EMBL" id="VNJI01000010">
    <property type="protein sequence ID" value="TVY10130.1"/>
    <property type="molecule type" value="Genomic_DNA"/>
</dbReference>
<organism evidence="7 8">
    <name type="scientific">Paenibacillus cremeus</name>
    <dbReference type="NCBI Taxonomy" id="2163881"/>
    <lineage>
        <taxon>Bacteria</taxon>
        <taxon>Bacillati</taxon>
        <taxon>Bacillota</taxon>
        <taxon>Bacilli</taxon>
        <taxon>Bacillales</taxon>
        <taxon>Paenibacillaceae</taxon>
        <taxon>Paenibacillus</taxon>
    </lineage>
</organism>
<name>A0A559KDC3_9BACL</name>
<dbReference type="GO" id="GO:0005886">
    <property type="term" value="C:plasma membrane"/>
    <property type="evidence" value="ECO:0007669"/>
    <property type="project" value="UniProtKB-SubCell"/>
</dbReference>
<evidence type="ECO:0000313" key="7">
    <source>
        <dbReference type="EMBL" id="TVY10130.1"/>
    </source>
</evidence>
<keyword evidence="5" id="KW-0472">Membrane</keyword>
<reference evidence="7 8" key="1">
    <citation type="submission" date="2019-07" db="EMBL/GenBank/DDBJ databases">
        <authorList>
            <person name="Kim J."/>
        </authorList>
    </citation>
    <scope>NUCLEOTIDE SEQUENCE [LARGE SCALE GENOMIC DNA]</scope>
    <source>
        <strain evidence="7 8">JC52</strain>
    </source>
</reference>
<dbReference type="OrthoDB" id="2578313at2"/>
<evidence type="ECO:0000256" key="5">
    <source>
        <dbReference type="ARBA" id="ARBA00023136"/>
    </source>
</evidence>
<dbReference type="GO" id="GO:0016746">
    <property type="term" value="F:acyltransferase activity"/>
    <property type="evidence" value="ECO:0007669"/>
    <property type="project" value="UniProtKB-KW"/>
</dbReference>
<gene>
    <name evidence="7" type="ORF">FPZ49_10470</name>
</gene>
<dbReference type="Pfam" id="PF03279">
    <property type="entry name" value="Lip_A_acyltrans"/>
    <property type="match status" value="1"/>
</dbReference>
<evidence type="ECO:0000313" key="8">
    <source>
        <dbReference type="Proteomes" id="UP000317036"/>
    </source>
</evidence>